<dbReference type="InterPro" id="IPR011990">
    <property type="entry name" value="TPR-like_helical_dom_sf"/>
</dbReference>
<dbReference type="EMBL" id="CDOD01000001">
    <property type="protein sequence ID" value="CEN32357.1"/>
    <property type="molecule type" value="Genomic_DNA"/>
</dbReference>
<dbReference type="RefSeq" id="WP_041989283.1">
    <property type="nucleotide sequence ID" value="NZ_CDOD01000001.1"/>
</dbReference>
<dbReference type="STRING" id="28189.CCYN74_10055"/>
<dbReference type="Proteomes" id="UP000038055">
    <property type="component" value="Unassembled WGS sequence"/>
</dbReference>
<reference evidence="2" key="1">
    <citation type="submission" date="2015-01" db="EMBL/GenBank/DDBJ databases">
        <authorList>
            <person name="MANFREDI Pablo"/>
        </authorList>
    </citation>
    <scope>NUCLEOTIDE SEQUENCE [LARGE SCALE GENOMIC DNA]</scope>
    <source>
        <strain evidence="2">Ccyn2B</strain>
    </source>
</reference>
<dbReference type="InterPro" id="IPR019734">
    <property type="entry name" value="TPR_rpt"/>
</dbReference>
<sequence>MKKRIQYFSFFAVIQLLVFGCTPNANTYYNRQMQPIVTKYNVLFNGEEAFDLGLKELQEQYQDNFSEVLPVEPIKMSGKIQLDGIENPNFERAEEKAIKTIQLHSMVFKGVQRNYKIDDAYVLLGKSRYYNERFLPALEAFNHLLTNYGKSERIPEAAIWVQKTNLRLGKDKIAIEKLHELLETEKLRRNDKAEAYATLGQAYINQEMYPNAAEALYLAGKFTKNKLLRGRYYFIAAQLYEKQKQRDSAVVAYEKVIDLNWKISRKLWVEAQAGKARNKDFSPEQKQEFLEYLTKLEKRYEHKDLLDVLYFMHGSLTQENNKVIATSFYRKSLKNNKENNSLKAKTHERLAEILFEQKDYTGAYHHLDSTLAYIPEYTFERLYIERKKENLAKITELEYVVKQNDSIIKIARLSKEEQLSFFQKHIDSVQKVVEQKQKNMTSAEDLGSGFYVQNLPEQQGGKFYFYNPMAIAYGKQQFQQYWGNRALEDNWRWSSKVKKATTQSLEEFDSELVAVEDDFITAESFVEKLPKSEIEIIQLEKDRNQALYQLGVLYRAKFGDNELSISRLESLLNANPDANLEVGALYELYKNYLYLNSSKYEDFKNQLFNKFPESDYVSILKGNISSQQHKDQKAQELLDTLTADFQKGKILEILQTLDENRLSFRETAVAPKLEMLKADAIARLYGVVSYREALEQVKVNYPETDESKLATELLEKLNNIEKEEFVPDEKTRSWKVVLADVSTENREEVKLQLIEKLATISDKISMSEDIYSPDETWLVIHGLQNRNTAESIIEKLQEIQTNHKFTSFVIATENYRLVQIRKEKEKYFDYEKKRKK</sequence>
<organism evidence="1 2">
    <name type="scientific">Capnocytophaga cynodegmi</name>
    <dbReference type="NCBI Taxonomy" id="28189"/>
    <lineage>
        <taxon>Bacteria</taxon>
        <taxon>Pseudomonadati</taxon>
        <taxon>Bacteroidota</taxon>
        <taxon>Flavobacteriia</taxon>
        <taxon>Flavobacteriales</taxon>
        <taxon>Flavobacteriaceae</taxon>
        <taxon>Capnocytophaga</taxon>
    </lineage>
</organism>
<proteinExistence type="predicted"/>
<dbReference type="Pfam" id="PF13174">
    <property type="entry name" value="TPR_6"/>
    <property type="match status" value="2"/>
</dbReference>
<gene>
    <name evidence="1" type="ORF">CCYN2B_10012</name>
</gene>
<evidence type="ECO:0000313" key="2">
    <source>
        <dbReference type="Proteomes" id="UP000038055"/>
    </source>
</evidence>
<protein>
    <submittedName>
        <fullName evidence="1">Tetratricopeptide repeat protein</fullName>
    </submittedName>
</protein>
<evidence type="ECO:0000313" key="1">
    <source>
        <dbReference type="EMBL" id="CEN32357.1"/>
    </source>
</evidence>
<keyword evidence="2" id="KW-1185">Reference proteome</keyword>
<dbReference type="Gene3D" id="1.25.40.10">
    <property type="entry name" value="Tetratricopeptide repeat domain"/>
    <property type="match status" value="3"/>
</dbReference>
<dbReference type="SMART" id="SM00028">
    <property type="entry name" value="TPR"/>
    <property type="match status" value="4"/>
</dbReference>
<dbReference type="SUPFAM" id="SSF48452">
    <property type="entry name" value="TPR-like"/>
    <property type="match status" value="2"/>
</dbReference>
<dbReference type="AlphaFoldDB" id="A0A0B7H357"/>
<name>A0A0B7H357_9FLAO</name>
<dbReference type="PROSITE" id="PS51257">
    <property type="entry name" value="PROKAR_LIPOPROTEIN"/>
    <property type="match status" value="1"/>
</dbReference>
<accession>A0A0B7H357</accession>
<dbReference type="eggNOG" id="COG3063">
    <property type="taxonomic scope" value="Bacteria"/>
</dbReference>